<evidence type="ECO:0000256" key="1">
    <source>
        <dbReference type="ARBA" id="ARBA00023125"/>
    </source>
</evidence>
<keyword evidence="1" id="KW-0238">DNA-binding</keyword>
<dbReference type="InterPro" id="IPR001387">
    <property type="entry name" value="Cro/C1-type_HTH"/>
</dbReference>
<dbReference type="OrthoDB" id="2062347at2"/>
<dbReference type="Gene3D" id="1.10.260.40">
    <property type="entry name" value="lambda repressor-like DNA-binding domains"/>
    <property type="match status" value="1"/>
</dbReference>
<keyword evidence="4" id="KW-1185">Reference proteome</keyword>
<dbReference type="SMART" id="SM00530">
    <property type="entry name" value="HTH_XRE"/>
    <property type="match status" value="1"/>
</dbReference>
<dbReference type="Pfam" id="PF13443">
    <property type="entry name" value="HTH_26"/>
    <property type="match status" value="1"/>
</dbReference>
<name>A0A1M6DB99_PSEXY</name>
<reference evidence="3 4" key="1">
    <citation type="submission" date="2016-11" db="EMBL/GenBank/DDBJ databases">
        <authorList>
            <person name="Jaros S."/>
            <person name="Januszkiewicz K."/>
            <person name="Wedrychowicz H."/>
        </authorList>
    </citation>
    <scope>NUCLEOTIDE SEQUENCE [LARGE SCALE GENOMIC DNA]</scope>
    <source>
        <strain evidence="3 4">DSM 14809</strain>
    </source>
</reference>
<dbReference type="SUPFAM" id="SSF47413">
    <property type="entry name" value="lambda repressor-like DNA-binding domains"/>
    <property type="match status" value="1"/>
</dbReference>
<dbReference type="InterPro" id="IPR010982">
    <property type="entry name" value="Lambda_DNA-bd_dom_sf"/>
</dbReference>
<dbReference type="CDD" id="cd00093">
    <property type="entry name" value="HTH_XRE"/>
    <property type="match status" value="1"/>
</dbReference>
<dbReference type="Proteomes" id="UP000184185">
    <property type="component" value="Unassembled WGS sequence"/>
</dbReference>
<dbReference type="EMBL" id="FQYQ01000004">
    <property type="protein sequence ID" value="SHI70435.1"/>
    <property type="molecule type" value="Genomic_DNA"/>
</dbReference>
<gene>
    <name evidence="3" type="ORF">SAMN02745725_00914</name>
</gene>
<dbReference type="RefSeq" id="WP_072913346.1">
    <property type="nucleotide sequence ID" value="NZ_FQYQ01000004.1"/>
</dbReference>
<protein>
    <submittedName>
        <fullName evidence="3">Helix-turn-helix domain-containing protein</fullName>
    </submittedName>
</protein>
<dbReference type="PROSITE" id="PS50943">
    <property type="entry name" value="HTH_CROC1"/>
    <property type="match status" value="1"/>
</dbReference>
<accession>A0A1M6DB99</accession>
<dbReference type="PANTHER" id="PTHR46558">
    <property type="entry name" value="TRACRIPTIONAL REGULATORY PROTEIN-RELATED-RELATED"/>
    <property type="match status" value="1"/>
</dbReference>
<feature type="domain" description="HTH cro/C1-type" evidence="2">
    <location>
        <begin position="11"/>
        <end position="63"/>
    </location>
</feature>
<evidence type="ECO:0000313" key="3">
    <source>
        <dbReference type="EMBL" id="SHI70435.1"/>
    </source>
</evidence>
<dbReference type="GO" id="GO:0003677">
    <property type="term" value="F:DNA binding"/>
    <property type="evidence" value="ECO:0007669"/>
    <property type="project" value="UniProtKB-KW"/>
</dbReference>
<evidence type="ECO:0000259" key="2">
    <source>
        <dbReference type="PROSITE" id="PS50943"/>
    </source>
</evidence>
<sequence>MQKQVYEKIFELLQAKGMSQKEFSKLTGISESTISDWKHKRFNPGADKIPVICRVLNISAEELFELDSLEKEEGKYRYYLSSDEAEVIDIFRAADKESKKHLLSYAKFLLK</sequence>
<dbReference type="AlphaFoldDB" id="A0A1M6DB99"/>
<organism evidence="3 4">
    <name type="scientific">Pseudobutyrivibrio xylanivorans DSM 14809</name>
    <dbReference type="NCBI Taxonomy" id="1123012"/>
    <lineage>
        <taxon>Bacteria</taxon>
        <taxon>Bacillati</taxon>
        <taxon>Bacillota</taxon>
        <taxon>Clostridia</taxon>
        <taxon>Lachnospirales</taxon>
        <taxon>Lachnospiraceae</taxon>
        <taxon>Pseudobutyrivibrio</taxon>
    </lineage>
</organism>
<proteinExistence type="predicted"/>
<evidence type="ECO:0000313" key="4">
    <source>
        <dbReference type="Proteomes" id="UP000184185"/>
    </source>
</evidence>
<dbReference type="PANTHER" id="PTHR46558:SF11">
    <property type="entry name" value="HTH-TYPE TRANSCRIPTIONAL REGULATOR XRE"/>
    <property type="match status" value="1"/>
</dbReference>